<accession>A0AAD6J1V7</accession>
<keyword evidence="1" id="KW-0812">Transmembrane</keyword>
<evidence type="ECO:0000313" key="2">
    <source>
        <dbReference type="EMBL" id="KAJ6262964.1"/>
    </source>
</evidence>
<comment type="caution">
    <text evidence="2">The sequence shown here is derived from an EMBL/GenBank/DDBJ whole genome shotgun (WGS) entry which is preliminary data.</text>
</comment>
<name>A0AAD6J1V7_DREDA</name>
<keyword evidence="3" id="KW-1185">Reference proteome</keyword>
<gene>
    <name evidence="2" type="ORF">Dda_1522</name>
</gene>
<dbReference type="EMBL" id="JAQGDS010000002">
    <property type="protein sequence ID" value="KAJ6262964.1"/>
    <property type="molecule type" value="Genomic_DNA"/>
</dbReference>
<evidence type="ECO:0000256" key="1">
    <source>
        <dbReference type="SAM" id="Phobius"/>
    </source>
</evidence>
<proteinExistence type="predicted"/>
<keyword evidence="1" id="KW-0472">Membrane</keyword>
<reference evidence="2" key="1">
    <citation type="submission" date="2023-01" db="EMBL/GenBank/DDBJ databases">
        <title>The chitinases involved in constricting ring structure development in the nematode-trapping fungus Drechslerella dactyloides.</title>
        <authorList>
            <person name="Wang R."/>
            <person name="Zhang L."/>
            <person name="Tang P."/>
            <person name="Li S."/>
            <person name="Liang L."/>
        </authorList>
    </citation>
    <scope>NUCLEOTIDE SEQUENCE</scope>
    <source>
        <strain evidence="2">YMF1.00031</strain>
    </source>
</reference>
<dbReference type="AlphaFoldDB" id="A0AAD6J1V7"/>
<evidence type="ECO:0000313" key="3">
    <source>
        <dbReference type="Proteomes" id="UP001221413"/>
    </source>
</evidence>
<feature type="transmembrane region" description="Helical" evidence="1">
    <location>
        <begin position="233"/>
        <end position="263"/>
    </location>
</feature>
<organism evidence="2 3">
    <name type="scientific">Drechslerella dactyloides</name>
    <name type="common">Nematode-trapping fungus</name>
    <name type="synonym">Arthrobotrys dactyloides</name>
    <dbReference type="NCBI Taxonomy" id="74499"/>
    <lineage>
        <taxon>Eukaryota</taxon>
        <taxon>Fungi</taxon>
        <taxon>Dikarya</taxon>
        <taxon>Ascomycota</taxon>
        <taxon>Pezizomycotina</taxon>
        <taxon>Orbiliomycetes</taxon>
        <taxon>Orbiliales</taxon>
        <taxon>Orbiliaceae</taxon>
        <taxon>Drechslerella</taxon>
    </lineage>
</organism>
<sequence>MAAPAATTATPAVETRTLATPVRWELPVVHLEDYYERPVTYTLSENHGTVVVPALYPVHPTIIHSQTSPPITSSTSVSTLITSTIATYTTGVTAFISPTAYNTKPSTTSSTSSALFNGIVNYSTATLPTTVNGYTSRYTVTIAAVTPTGFFDAYAPTTTVTIMPVTTAVVTILPATGTPYVSTSTGYVTLDGSGGEGNGSYRIGMPRVSGVVMESGAGRGYSATAEWADAYDLAVGVAVFALFCVAVAGLPAMKLVWSVWFYWY</sequence>
<dbReference type="Proteomes" id="UP001221413">
    <property type="component" value="Unassembled WGS sequence"/>
</dbReference>
<keyword evidence="1" id="KW-1133">Transmembrane helix</keyword>
<protein>
    <submittedName>
        <fullName evidence="2">Uncharacterized protein</fullName>
    </submittedName>
</protein>